<evidence type="ECO:0000259" key="5">
    <source>
        <dbReference type="PROSITE" id="PS50893"/>
    </source>
</evidence>
<dbReference type="RefSeq" id="WP_062407277.1">
    <property type="nucleotide sequence ID" value="NZ_CP013652.1"/>
</dbReference>
<evidence type="ECO:0000313" key="6">
    <source>
        <dbReference type="EMBL" id="ALS21106.1"/>
    </source>
</evidence>
<dbReference type="InterPro" id="IPR017871">
    <property type="entry name" value="ABC_transporter-like_CS"/>
</dbReference>
<dbReference type="GO" id="GO:0055085">
    <property type="term" value="P:transmembrane transport"/>
    <property type="evidence" value="ECO:0007669"/>
    <property type="project" value="UniProtKB-ARBA"/>
</dbReference>
<keyword evidence="2" id="KW-0813">Transport</keyword>
<dbReference type="CDD" id="cd03257">
    <property type="entry name" value="ABC_NikE_OppD_transporters"/>
    <property type="match status" value="1"/>
</dbReference>
<proteinExistence type="inferred from homology"/>
<evidence type="ECO:0000256" key="3">
    <source>
        <dbReference type="ARBA" id="ARBA00022741"/>
    </source>
</evidence>
<dbReference type="NCBIfam" id="TIGR01727">
    <property type="entry name" value="oligo_HPY"/>
    <property type="match status" value="1"/>
</dbReference>
<dbReference type="InterPro" id="IPR003439">
    <property type="entry name" value="ABC_transporter-like_ATP-bd"/>
</dbReference>
<dbReference type="EMBL" id="CP013652">
    <property type="protein sequence ID" value="ALS21106.1"/>
    <property type="molecule type" value="Genomic_DNA"/>
</dbReference>
<dbReference type="InterPro" id="IPR027417">
    <property type="entry name" value="P-loop_NTPase"/>
</dbReference>
<dbReference type="PROSITE" id="PS50893">
    <property type="entry name" value="ABC_TRANSPORTER_2"/>
    <property type="match status" value="1"/>
</dbReference>
<reference evidence="6 7" key="2">
    <citation type="journal article" date="2016" name="Genome Announc.">
        <title>Complete Genome Sequences of Two Interactive Moderate Thermophiles, Paenibacillus napthalenovorans 32O-Y and Paenibacillus sp. 32O-W.</title>
        <authorList>
            <person name="Butler R.R.III."/>
            <person name="Wang J."/>
            <person name="Stark B.C."/>
            <person name="Pombert J.F."/>
        </authorList>
    </citation>
    <scope>NUCLEOTIDE SEQUENCE [LARGE SCALE GENOMIC DNA]</scope>
    <source>
        <strain evidence="6 7">32O-Y</strain>
    </source>
</reference>
<dbReference type="PANTHER" id="PTHR43776:SF7">
    <property type="entry name" value="D,D-DIPEPTIDE TRANSPORT ATP-BINDING PROTEIN DDPF-RELATED"/>
    <property type="match status" value="1"/>
</dbReference>
<dbReference type="InterPro" id="IPR003593">
    <property type="entry name" value="AAA+_ATPase"/>
</dbReference>
<evidence type="ECO:0000256" key="4">
    <source>
        <dbReference type="ARBA" id="ARBA00022840"/>
    </source>
</evidence>
<keyword evidence="7" id="KW-1185">Reference proteome</keyword>
<evidence type="ECO:0000256" key="1">
    <source>
        <dbReference type="ARBA" id="ARBA00005417"/>
    </source>
</evidence>
<sequence length="354" mass="39508">MQNVQQLRYLPVHEKPLIEVQELSKTYFQGMLKKKATKAVDGVSFSIRRGTSFGLIGESGSGKSTVGRMLLRLIKPTSGKIVYDGIDLVGLSGKELTRFRQKIQIVFQDSASAFNPRQMIGEQLAIPLWRFKKVTSQQQLNSRIGELLELVGLSASYANRFPHELSGGQRQRAGIARALSVEPEFLVLDEPVSALDVSVKSQIINLLKHLQEQLGLTYLFITHNLDIVSYLCDDVAVLYQGRIVEMGDTKTLFRNPCHPFTRELLGSILTLQGPLADYYGFPKKSDGSDLLESVLGWSGACPYMAKCPYHTTTCRTGVPELTMAGDNHYVRCFQMDQIGSEKEEERPLLMNTNG</sequence>
<reference evidence="7" key="1">
    <citation type="submission" date="2015-12" db="EMBL/GenBank/DDBJ databases">
        <title>Complete genome sequences of two moderately thermophilic Paenibacillus species.</title>
        <authorList>
            <person name="Butler R.III."/>
            <person name="Wang J."/>
            <person name="Stark B.C."/>
            <person name="Pombert J.-F."/>
        </authorList>
    </citation>
    <scope>NUCLEOTIDE SEQUENCE [LARGE SCALE GENOMIC DNA]</scope>
    <source>
        <strain evidence="7">32O-Y</strain>
    </source>
</reference>
<evidence type="ECO:0000256" key="2">
    <source>
        <dbReference type="ARBA" id="ARBA00022448"/>
    </source>
</evidence>
<dbReference type="InterPro" id="IPR013563">
    <property type="entry name" value="Oligopep_ABC_C"/>
</dbReference>
<dbReference type="InterPro" id="IPR050319">
    <property type="entry name" value="ABC_transp_ATP-bind"/>
</dbReference>
<dbReference type="PROSITE" id="PS00211">
    <property type="entry name" value="ABC_TRANSPORTER_1"/>
    <property type="match status" value="1"/>
</dbReference>
<keyword evidence="4" id="KW-0067">ATP-binding</keyword>
<dbReference type="Pfam" id="PF00005">
    <property type="entry name" value="ABC_tran"/>
    <property type="match status" value="1"/>
</dbReference>
<dbReference type="GO" id="GO:0016887">
    <property type="term" value="F:ATP hydrolysis activity"/>
    <property type="evidence" value="ECO:0007669"/>
    <property type="project" value="InterPro"/>
</dbReference>
<feature type="domain" description="ABC transporter" evidence="5">
    <location>
        <begin position="18"/>
        <end position="265"/>
    </location>
</feature>
<dbReference type="AlphaFoldDB" id="A0A0U2KWL9"/>
<dbReference type="Pfam" id="PF08352">
    <property type="entry name" value="oligo_HPY"/>
    <property type="match status" value="1"/>
</dbReference>
<evidence type="ECO:0000313" key="7">
    <source>
        <dbReference type="Proteomes" id="UP000061660"/>
    </source>
</evidence>
<dbReference type="GO" id="GO:0015833">
    <property type="term" value="P:peptide transport"/>
    <property type="evidence" value="ECO:0007669"/>
    <property type="project" value="InterPro"/>
</dbReference>
<name>A0A0U2KWL9_9BACL</name>
<dbReference type="FunFam" id="3.40.50.300:FF:000016">
    <property type="entry name" value="Oligopeptide ABC transporter ATP-binding component"/>
    <property type="match status" value="1"/>
</dbReference>
<keyword evidence="3" id="KW-0547">Nucleotide-binding</keyword>
<dbReference type="SUPFAM" id="SSF52540">
    <property type="entry name" value="P-loop containing nucleoside triphosphate hydrolases"/>
    <property type="match status" value="1"/>
</dbReference>
<accession>A0A0U2KWL9</accession>
<dbReference type="PANTHER" id="PTHR43776">
    <property type="entry name" value="TRANSPORT ATP-BINDING PROTEIN"/>
    <property type="match status" value="1"/>
</dbReference>
<dbReference type="PATRIC" id="fig|162209.4.peg.767"/>
<dbReference type="Proteomes" id="UP000061660">
    <property type="component" value="Chromosome"/>
</dbReference>
<protein>
    <submittedName>
        <fullName evidence="6">Peptide ABC transporter ATPase</fullName>
    </submittedName>
</protein>
<dbReference type="KEGG" id="pnp:IJ22_07220"/>
<gene>
    <name evidence="6" type="ORF">IJ22_07220</name>
</gene>
<dbReference type="GO" id="GO:0005524">
    <property type="term" value="F:ATP binding"/>
    <property type="evidence" value="ECO:0007669"/>
    <property type="project" value="UniProtKB-KW"/>
</dbReference>
<organism evidence="6 7">
    <name type="scientific">Paenibacillus naphthalenovorans</name>
    <dbReference type="NCBI Taxonomy" id="162209"/>
    <lineage>
        <taxon>Bacteria</taxon>
        <taxon>Bacillati</taxon>
        <taxon>Bacillota</taxon>
        <taxon>Bacilli</taxon>
        <taxon>Bacillales</taxon>
        <taxon>Paenibacillaceae</taxon>
        <taxon>Paenibacillus</taxon>
    </lineage>
</organism>
<dbReference type="STRING" id="162209.IJ22_07220"/>
<dbReference type="Gene3D" id="3.40.50.300">
    <property type="entry name" value="P-loop containing nucleotide triphosphate hydrolases"/>
    <property type="match status" value="1"/>
</dbReference>
<dbReference type="OrthoDB" id="9802264at2"/>
<comment type="similarity">
    <text evidence="1">Belongs to the ABC transporter superfamily.</text>
</comment>
<dbReference type="SMART" id="SM00382">
    <property type="entry name" value="AAA"/>
    <property type="match status" value="1"/>
</dbReference>